<keyword evidence="10" id="KW-0472">Membrane</keyword>
<sequence>MSGPEQDAGHRWFWLWDAYFTVVLGTIVALTLYEEDIPVTGRFIAAGLLAAIGINYVAWGRRPILAEGPDRRLRLYLASQLALYLGSVLAGADDPMAMFVLGPMIFMCLRPKQAIPVFVVAMLVPTLLTLYGLDSVSAGVSMVTMMLAITLMGSVFGIYTDRLDRQSEERKRLIARLEDSQAEVSRLSHEAGSAAERERLAREIHDTLAQGFTSIVTLTQAAESEVDTNPSAARRHLELAGRTARENLAEARAMVTALAPPALGSSSLEEAIRRQAERAGEDSGLAVRCVVDGPLPKLPTATEVVLLRAAQESLANVLRHAGARTASVELSVVAGRVRLSVGDDGRGFDPAAPADGFGLRGMRARAEQVGGELTVHSGPDGGTRVNLEVPA</sequence>
<evidence type="ECO:0000313" key="12">
    <source>
        <dbReference type="EMBL" id="TQJ02861.1"/>
    </source>
</evidence>
<keyword evidence="8" id="KW-0902">Two-component regulatory system</keyword>
<dbReference type="GO" id="GO:0046983">
    <property type="term" value="F:protein dimerization activity"/>
    <property type="evidence" value="ECO:0007669"/>
    <property type="project" value="InterPro"/>
</dbReference>
<organism evidence="12 13">
    <name type="scientific">Amycolatopsis cihanbeyliensis</name>
    <dbReference type="NCBI Taxonomy" id="1128664"/>
    <lineage>
        <taxon>Bacteria</taxon>
        <taxon>Bacillati</taxon>
        <taxon>Actinomycetota</taxon>
        <taxon>Actinomycetes</taxon>
        <taxon>Pseudonocardiales</taxon>
        <taxon>Pseudonocardiaceae</taxon>
        <taxon>Amycolatopsis</taxon>
    </lineage>
</organism>
<dbReference type="InterPro" id="IPR050482">
    <property type="entry name" value="Sensor_HK_TwoCompSys"/>
</dbReference>
<dbReference type="GO" id="GO:0000155">
    <property type="term" value="F:phosphorelay sensor kinase activity"/>
    <property type="evidence" value="ECO:0007669"/>
    <property type="project" value="InterPro"/>
</dbReference>
<evidence type="ECO:0000256" key="4">
    <source>
        <dbReference type="ARBA" id="ARBA00022679"/>
    </source>
</evidence>
<dbReference type="InterPro" id="IPR017205">
    <property type="entry name" value="Sig_transdc_His_kinase_ChrS"/>
</dbReference>
<reference evidence="12 13" key="1">
    <citation type="submission" date="2019-06" db="EMBL/GenBank/DDBJ databases">
        <title>Sequencing the genomes of 1000 actinobacteria strains.</title>
        <authorList>
            <person name="Klenk H.-P."/>
        </authorList>
    </citation>
    <scope>NUCLEOTIDE SEQUENCE [LARGE SCALE GENOMIC DNA]</scope>
    <source>
        <strain evidence="12 13">DSM 45679</strain>
    </source>
</reference>
<dbReference type="PROSITE" id="PS50109">
    <property type="entry name" value="HIS_KIN"/>
    <property type="match status" value="1"/>
</dbReference>
<evidence type="ECO:0000256" key="6">
    <source>
        <dbReference type="ARBA" id="ARBA00022777"/>
    </source>
</evidence>
<keyword evidence="3" id="KW-0597">Phosphoprotein</keyword>
<dbReference type="Pfam" id="PF02518">
    <property type="entry name" value="HATPase_c"/>
    <property type="match status" value="1"/>
</dbReference>
<protein>
    <recommendedName>
        <fullName evidence="2">histidine kinase</fullName>
        <ecNumber evidence="2">2.7.13.3</ecNumber>
    </recommendedName>
</protein>
<dbReference type="Pfam" id="PF07730">
    <property type="entry name" value="HisKA_3"/>
    <property type="match status" value="1"/>
</dbReference>
<dbReference type="InterPro" id="IPR003594">
    <property type="entry name" value="HATPase_dom"/>
</dbReference>
<evidence type="ECO:0000256" key="8">
    <source>
        <dbReference type="ARBA" id="ARBA00023012"/>
    </source>
</evidence>
<dbReference type="PANTHER" id="PTHR24421:SF10">
    <property type="entry name" value="NITRATE_NITRITE SENSOR PROTEIN NARQ"/>
    <property type="match status" value="1"/>
</dbReference>
<keyword evidence="4" id="KW-0808">Transferase</keyword>
<evidence type="ECO:0000259" key="11">
    <source>
        <dbReference type="PROSITE" id="PS50109"/>
    </source>
</evidence>
<feature type="transmembrane region" description="Helical" evidence="10">
    <location>
        <begin position="139"/>
        <end position="160"/>
    </location>
</feature>
<feature type="coiled-coil region" evidence="9">
    <location>
        <begin position="163"/>
        <end position="190"/>
    </location>
</feature>
<feature type="transmembrane region" description="Helical" evidence="10">
    <location>
        <begin position="12"/>
        <end position="31"/>
    </location>
</feature>
<dbReference type="EMBL" id="VFML01000001">
    <property type="protein sequence ID" value="TQJ02861.1"/>
    <property type="molecule type" value="Genomic_DNA"/>
</dbReference>
<accession>A0A542DID5</accession>
<keyword evidence="5" id="KW-0547">Nucleotide-binding</keyword>
<evidence type="ECO:0000256" key="7">
    <source>
        <dbReference type="ARBA" id="ARBA00022840"/>
    </source>
</evidence>
<gene>
    <name evidence="12" type="ORF">FB471_2609</name>
</gene>
<dbReference type="SMART" id="SM00387">
    <property type="entry name" value="HATPase_c"/>
    <property type="match status" value="1"/>
</dbReference>
<evidence type="ECO:0000313" key="13">
    <source>
        <dbReference type="Proteomes" id="UP000320876"/>
    </source>
</evidence>
<evidence type="ECO:0000256" key="5">
    <source>
        <dbReference type="ARBA" id="ARBA00022741"/>
    </source>
</evidence>
<dbReference type="EC" id="2.7.13.3" evidence="2"/>
<dbReference type="SUPFAM" id="SSF55874">
    <property type="entry name" value="ATPase domain of HSP90 chaperone/DNA topoisomerase II/histidine kinase"/>
    <property type="match status" value="1"/>
</dbReference>
<evidence type="ECO:0000256" key="10">
    <source>
        <dbReference type="SAM" id="Phobius"/>
    </source>
</evidence>
<dbReference type="GO" id="GO:0016020">
    <property type="term" value="C:membrane"/>
    <property type="evidence" value="ECO:0007669"/>
    <property type="project" value="InterPro"/>
</dbReference>
<evidence type="ECO:0000256" key="1">
    <source>
        <dbReference type="ARBA" id="ARBA00000085"/>
    </source>
</evidence>
<comment type="catalytic activity">
    <reaction evidence="1">
        <text>ATP + protein L-histidine = ADP + protein N-phospho-L-histidine.</text>
        <dbReference type="EC" id="2.7.13.3"/>
    </reaction>
</comment>
<evidence type="ECO:0000256" key="9">
    <source>
        <dbReference type="SAM" id="Coils"/>
    </source>
</evidence>
<keyword evidence="7" id="KW-0067">ATP-binding</keyword>
<dbReference type="GO" id="GO:0005524">
    <property type="term" value="F:ATP binding"/>
    <property type="evidence" value="ECO:0007669"/>
    <property type="project" value="UniProtKB-KW"/>
</dbReference>
<feature type="transmembrane region" description="Helical" evidence="10">
    <location>
        <begin position="114"/>
        <end position="133"/>
    </location>
</feature>
<dbReference type="Proteomes" id="UP000320876">
    <property type="component" value="Unassembled WGS sequence"/>
</dbReference>
<evidence type="ECO:0000256" key="3">
    <source>
        <dbReference type="ARBA" id="ARBA00022553"/>
    </source>
</evidence>
<dbReference type="PANTHER" id="PTHR24421">
    <property type="entry name" value="NITRATE/NITRITE SENSOR PROTEIN NARX-RELATED"/>
    <property type="match status" value="1"/>
</dbReference>
<dbReference type="AlphaFoldDB" id="A0A542DID5"/>
<dbReference type="InterPro" id="IPR011712">
    <property type="entry name" value="Sig_transdc_His_kin_sub3_dim/P"/>
</dbReference>
<evidence type="ECO:0000256" key="2">
    <source>
        <dbReference type="ARBA" id="ARBA00012438"/>
    </source>
</evidence>
<feature type="transmembrane region" description="Helical" evidence="10">
    <location>
        <begin position="43"/>
        <end position="61"/>
    </location>
</feature>
<proteinExistence type="predicted"/>
<feature type="transmembrane region" description="Helical" evidence="10">
    <location>
        <begin position="81"/>
        <end position="102"/>
    </location>
</feature>
<dbReference type="CDD" id="cd16917">
    <property type="entry name" value="HATPase_UhpB-NarQ-NarX-like"/>
    <property type="match status" value="1"/>
</dbReference>
<dbReference type="PIRSF" id="PIRSF037434">
    <property type="entry name" value="STHK_ChrS"/>
    <property type="match status" value="1"/>
</dbReference>
<dbReference type="Gene3D" id="1.20.5.1930">
    <property type="match status" value="1"/>
</dbReference>
<dbReference type="InterPro" id="IPR005467">
    <property type="entry name" value="His_kinase_dom"/>
</dbReference>
<comment type="caution">
    <text evidence="12">The sequence shown here is derived from an EMBL/GenBank/DDBJ whole genome shotgun (WGS) entry which is preliminary data.</text>
</comment>
<keyword evidence="6 12" id="KW-0418">Kinase</keyword>
<name>A0A542DID5_AMYCI</name>
<keyword evidence="9" id="KW-0175">Coiled coil</keyword>
<keyword evidence="10" id="KW-1133">Transmembrane helix</keyword>
<keyword evidence="10" id="KW-0812">Transmembrane</keyword>
<keyword evidence="13" id="KW-1185">Reference proteome</keyword>
<dbReference type="InterPro" id="IPR036890">
    <property type="entry name" value="HATPase_C_sf"/>
</dbReference>
<feature type="domain" description="Histidine kinase" evidence="11">
    <location>
        <begin position="306"/>
        <end position="391"/>
    </location>
</feature>
<dbReference type="Gene3D" id="3.30.565.10">
    <property type="entry name" value="Histidine kinase-like ATPase, C-terminal domain"/>
    <property type="match status" value="1"/>
</dbReference>